<protein>
    <recommendedName>
        <fullName evidence="3">DUF1579 domain-containing protein</fullName>
    </recommendedName>
</protein>
<dbReference type="Pfam" id="PF07617">
    <property type="entry name" value="DUF1579"/>
    <property type="match status" value="1"/>
</dbReference>
<dbReference type="Proteomes" id="UP001050975">
    <property type="component" value="Unassembled WGS sequence"/>
</dbReference>
<accession>A0AAV3XPI2</accession>
<organism evidence="1 2">
    <name type="scientific">Microseira wollei NIES-4236</name>
    <dbReference type="NCBI Taxonomy" id="2530354"/>
    <lineage>
        <taxon>Bacteria</taxon>
        <taxon>Bacillati</taxon>
        <taxon>Cyanobacteriota</taxon>
        <taxon>Cyanophyceae</taxon>
        <taxon>Oscillatoriophycideae</taxon>
        <taxon>Aerosakkonematales</taxon>
        <taxon>Aerosakkonemataceae</taxon>
        <taxon>Microseira</taxon>
    </lineage>
</organism>
<dbReference type="InterPro" id="IPR011473">
    <property type="entry name" value="DUF1579"/>
</dbReference>
<evidence type="ECO:0000313" key="2">
    <source>
        <dbReference type="Proteomes" id="UP001050975"/>
    </source>
</evidence>
<comment type="caution">
    <text evidence="1">The sequence shown here is derived from an EMBL/GenBank/DDBJ whole genome shotgun (WGS) entry which is preliminary data.</text>
</comment>
<proteinExistence type="predicted"/>
<dbReference type="EMBL" id="BLAY01000180">
    <property type="protein sequence ID" value="GET42746.1"/>
    <property type="molecule type" value="Genomic_DNA"/>
</dbReference>
<gene>
    <name evidence="1" type="ORF">MiSe_75640</name>
</gene>
<evidence type="ECO:0008006" key="3">
    <source>
        <dbReference type="Google" id="ProtNLM"/>
    </source>
</evidence>
<reference evidence="1" key="1">
    <citation type="submission" date="2019-10" db="EMBL/GenBank/DDBJ databases">
        <title>Draft genome sequece of Microseira wollei NIES-4236.</title>
        <authorList>
            <person name="Yamaguchi H."/>
            <person name="Suzuki S."/>
            <person name="Kawachi M."/>
        </authorList>
    </citation>
    <scope>NUCLEOTIDE SEQUENCE</scope>
    <source>
        <strain evidence="1">NIES-4236</strain>
    </source>
</reference>
<keyword evidence="2" id="KW-1185">Reference proteome</keyword>
<name>A0AAV3XPI2_9CYAN</name>
<evidence type="ECO:0000313" key="1">
    <source>
        <dbReference type="EMBL" id="GET42746.1"/>
    </source>
</evidence>
<dbReference type="RefSeq" id="WP_226590755.1">
    <property type="nucleotide sequence ID" value="NZ_BLAY01000180.1"/>
</dbReference>
<dbReference type="AlphaFoldDB" id="A0AAV3XPI2"/>
<sequence>MHAQPQQEHRWLDRLVGEWIYETECSMGSDQPPSKSKGFEVVRSLGGFWIVAEGEGEMPDGGTAKTIITLGYEPKIDRYVGTFVASMMANLWVYNGSLDANKNVLTLDTEGPNFSETAIAKYQDMIEFVSEDRRTLTSRILGEDGNWHQFMTSHYWRKY</sequence>